<sequence length="279" mass="31078">MKQPLLCIYHANCADGFTAAWAVRKKHPDTEFHPGTYGKEPPDCAGRDVVMVDFSYKRDVLLQIAAVANTVLILDHHKSAAGDLVDLPANVTAIFDMHRSGAMMAWNHYHPDVVPSDLIRHVEDRDLWLFKMEHTRAFQANLFSLEYTFENWDRVAEICENSYLYNSFIGEGEAIERKHFKDVNELIRAAAYRSVIAGHDVPTLNAPYFYSSDAGDQMSQGEAFAACYYDTADNRVYSLRSQPDGADVSLIAAKFGGGGHKNAAGFRIALSELNHVTAG</sequence>
<protein>
    <submittedName>
        <fullName evidence="1">Oligoribonuclease NrnB/cAMP/cGMP phosphodiesterase (DHH superfamily)</fullName>
    </submittedName>
</protein>
<dbReference type="SUPFAM" id="SSF64182">
    <property type="entry name" value="DHH phosphoesterases"/>
    <property type="match status" value="1"/>
</dbReference>
<dbReference type="InterPro" id="IPR038763">
    <property type="entry name" value="DHH_sf"/>
</dbReference>
<dbReference type="Proteomes" id="UP001257909">
    <property type="component" value="Unassembled WGS sequence"/>
</dbReference>
<evidence type="ECO:0000313" key="1">
    <source>
        <dbReference type="EMBL" id="MDR7119734.1"/>
    </source>
</evidence>
<comment type="caution">
    <text evidence="1">The sequence shown here is derived from an EMBL/GenBank/DDBJ whole genome shotgun (WGS) entry which is preliminary data.</text>
</comment>
<organism evidence="1 2">
    <name type="scientific">Rheinheimera soli</name>
    <dbReference type="NCBI Taxonomy" id="443616"/>
    <lineage>
        <taxon>Bacteria</taxon>
        <taxon>Pseudomonadati</taxon>
        <taxon>Pseudomonadota</taxon>
        <taxon>Gammaproteobacteria</taxon>
        <taxon>Chromatiales</taxon>
        <taxon>Chromatiaceae</taxon>
        <taxon>Rheinheimera</taxon>
    </lineage>
</organism>
<evidence type="ECO:0000313" key="2">
    <source>
        <dbReference type="Proteomes" id="UP001257909"/>
    </source>
</evidence>
<keyword evidence="2" id="KW-1185">Reference proteome</keyword>
<proteinExistence type="predicted"/>
<dbReference type="RefSeq" id="WP_310274513.1">
    <property type="nucleotide sequence ID" value="NZ_JAVDWR010000001.1"/>
</dbReference>
<dbReference type="EMBL" id="JAVDWR010000001">
    <property type="protein sequence ID" value="MDR7119734.1"/>
    <property type="molecule type" value="Genomic_DNA"/>
</dbReference>
<gene>
    <name evidence="1" type="ORF">J2W69_000649</name>
</gene>
<accession>A0ABU1VVH9</accession>
<reference evidence="1 2" key="1">
    <citation type="submission" date="2023-07" db="EMBL/GenBank/DDBJ databases">
        <title>Sorghum-associated microbial communities from plants grown in Nebraska, USA.</title>
        <authorList>
            <person name="Schachtman D."/>
        </authorList>
    </citation>
    <scope>NUCLEOTIDE SEQUENCE [LARGE SCALE GENOMIC DNA]</scope>
    <source>
        <strain evidence="1 2">4138</strain>
    </source>
</reference>
<name>A0ABU1VVH9_9GAMM</name>
<dbReference type="PANTHER" id="PTHR46922">
    <property type="entry name" value="DHHA1 DOMAIN PROTEIN"/>
    <property type="match status" value="1"/>
</dbReference>
<dbReference type="PANTHER" id="PTHR46922:SF4">
    <property type="entry name" value="DHHA1 DOMAIN PROTEIN"/>
    <property type="match status" value="1"/>
</dbReference>
<dbReference type="Gene3D" id="3.10.310.30">
    <property type="match status" value="1"/>
</dbReference>